<keyword evidence="2" id="KW-0489">Methyltransferase</keyword>
<dbReference type="Pfam" id="PF08241">
    <property type="entry name" value="Methyltransf_11"/>
    <property type="match status" value="1"/>
</dbReference>
<gene>
    <name evidence="2" type="ORF">CVO96_00920</name>
</gene>
<keyword evidence="3" id="KW-1185">Reference proteome</keyword>
<accession>A0A2K3UU83</accession>
<dbReference type="InterPro" id="IPR029063">
    <property type="entry name" value="SAM-dependent_MTases_sf"/>
</dbReference>
<name>A0A2K3UU83_9DEIO</name>
<proteinExistence type="predicted"/>
<dbReference type="EMBL" id="PPPD01000001">
    <property type="protein sequence ID" value="PNY80103.1"/>
    <property type="molecule type" value="Genomic_DNA"/>
</dbReference>
<feature type="domain" description="Methyltransferase type 11" evidence="1">
    <location>
        <begin position="84"/>
        <end position="176"/>
    </location>
</feature>
<dbReference type="SUPFAM" id="SSF53335">
    <property type="entry name" value="S-adenosyl-L-methionine-dependent methyltransferases"/>
    <property type="match status" value="1"/>
</dbReference>
<dbReference type="InterPro" id="IPR013216">
    <property type="entry name" value="Methyltransf_11"/>
</dbReference>
<reference evidence="2 3" key="1">
    <citation type="submission" date="2018-01" db="EMBL/GenBank/DDBJ databases">
        <title>Deinococcus koreensis sp. nov., a radiation-resistant bacterium isolated from river water.</title>
        <authorList>
            <person name="Choi A."/>
        </authorList>
    </citation>
    <scope>NUCLEOTIDE SEQUENCE [LARGE SCALE GENOMIC DNA]</scope>
    <source>
        <strain evidence="2 3">SJW1-2</strain>
    </source>
</reference>
<dbReference type="Proteomes" id="UP000236379">
    <property type="component" value="Unassembled WGS sequence"/>
</dbReference>
<dbReference type="GO" id="GO:0008757">
    <property type="term" value="F:S-adenosylmethionine-dependent methyltransferase activity"/>
    <property type="evidence" value="ECO:0007669"/>
    <property type="project" value="InterPro"/>
</dbReference>
<dbReference type="InterPro" id="IPR050508">
    <property type="entry name" value="Methyltransf_Superfamily"/>
</dbReference>
<evidence type="ECO:0000313" key="2">
    <source>
        <dbReference type="EMBL" id="PNY80103.1"/>
    </source>
</evidence>
<evidence type="ECO:0000259" key="1">
    <source>
        <dbReference type="Pfam" id="PF08241"/>
    </source>
</evidence>
<comment type="caution">
    <text evidence="2">The sequence shown here is derived from an EMBL/GenBank/DDBJ whole genome shotgun (WGS) entry which is preliminary data.</text>
</comment>
<sequence length="242" mass="25886">MPVSSHRKENLNKMAQPGAVAVQPGAGAGLTAAQRSNFSPLTALGYSSWRRVSLGLLAGEPFGLRREAALFRDRCRPAAGQWWLDAGTSTGFYAGVLAAAGCRVLAADLSPAMLREGARQQPAAEIDWAQLNIERSDLPADRFDGVTVGATLNETHDPARFLRELARVIRPGGQLWLMYLQRTGGPLQALLARPALGGLSFPDPAWVARQLPGCALTDGLSMGAVRFERYQKAAPIPGLDQT</sequence>
<dbReference type="AlphaFoldDB" id="A0A2K3UU83"/>
<dbReference type="OrthoDB" id="69144at2"/>
<keyword evidence="2" id="KW-0808">Transferase</keyword>
<dbReference type="Gene3D" id="3.40.50.150">
    <property type="entry name" value="Vaccinia Virus protein VP39"/>
    <property type="match status" value="1"/>
</dbReference>
<dbReference type="RefSeq" id="WP_103309308.1">
    <property type="nucleotide sequence ID" value="NZ_PPPD01000001.1"/>
</dbReference>
<dbReference type="GO" id="GO:0032259">
    <property type="term" value="P:methylation"/>
    <property type="evidence" value="ECO:0007669"/>
    <property type="project" value="UniProtKB-KW"/>
</dbReference>
<evidence type="ECO:0000313" key="3">
    <source>
        <dbReference type="Proteomes" id="UP000236379"/>
    </source>
</evidence>
<dbReference type="PANTHER" id="PTHR42912">
    <property type="entry name" value="METHYLTRANSFERASE"/>
    <property type="match status" value="1"/>
</dbReference>
<dbReference type="CDD" id="cd02440">
    <property type="entry name" value="AdoMet_MTases"/>
    <property type="match status" value="1"/>
</dbReference>
<protein>
    <submittedName>
        <fullName evidence="2">SAM-dependent methyltransferase</fullName>
    </submittedName>
</protein>
<organism evidence="2 3">
    <name type="scientific">Deinococcus koreensis</name>
    <dbReference type="NCBI Taxonomy" id="2054903"/>
    <lineage>
        <taxon>Bacteria</taxon>
        <taxon>Thermotogati</taxon>
        <taxon>Deinococcota</taxon>
        <taxon>Deinococci</taxon>
        <taxon>Deinococcales</taxon>
        <taxon>Deinococcaceae</taxon>
        <taxon>Deinococcus</taxon>
    </lineage>
</organism>